<protein>
    <submittedName>
        <fullName evidence="2">Uncharacterized protein</fullName>
    </submittedName>
</protein>
<evidence type="ECO:0000313" key="2">
    <source>
        <dbReference type="EMBL" id="GFD57997.1"/>
    </source>
</evidence>
<reference evidence="2" key="1">
    <citation type="journal article" date="2019" name="Sci. Rep.">
        <title>Draft genome of Tanacetum cinerariifolium, the natural source of mosquito coil.</title>
        <authorList>
            <person name="Yamashiro T."/>
            <person name="Shiraishi A."/>
            <person name="Satake H."/>
            <person name="Nakayama K."/>
        </authorList>
    </citation>
    <scope>NUCLEOTIDE SEQUENCE</scope>
</reference>
<feature type="compositionally biased region" description="Basic and acidic residues" evidence="1">
    <location>
        <begin position="1"/>
        <end position="10"/>
    </location>
</feature>
<feature type="region of interest" description="Disordered" evidence="1">
    <location>
        <begin position="1"/>
        <end position="86"/>
    </location>
</feature>
<feature type="non-terminal residue" evidence="2">
    <location>
        <position position="1"/>
    </location>
</feature>
<dbReference type="EMBL" id="BKCJ011847477">
    <property type="protein sequence ID" value="GFD57997.1"/>
    <property type="molecule type" value="Genomic_DNA"/>
</dbReference>
<evidence type="ECO:0000256" key="1">
    <source>
        <dbReference type="SAM" id="MobiDB-lite"/>
    </source>
</evidence>
<feature type="non-terminal residue" evidence="2">
    <location>
        <position position="86"/>
    </location>
</feature>
<feature type="compositionally biased region" description="Basic residues" evidence="1">
    <location>
        <begin position="11"/>
        <end position="26"/>
    </location>
</feature>
<gene>
    <name evidence="2" type="ORF">Tci_929966</name>
</gene>
<proteinExistence type="predicted"/>
<name>A0A699XEB9_TANCI</name>
<accession>A0A699XEB9</accession>
<organism evidence="2">
    <name type="scientific">Tanacetum cinerariifolium</name>
    <name type="common">Dalmatian daisy</name>
    <name type="synonym">Chrysanthemum cinerariifolium</name>
    <dbReference type="NCBI Taxonomy" id="118510"/>
    <lineage>
        <taxon>Eukaryota</taxon>
        <taxon>Viridiplantae</taxon>
        <taxon>Streptophyta</taxon>
        <taxon>Embryophyta</taxon>
        <taxon>Tracheophyta</taxon>
        <taxon>Spermatophyta</taxon>
        <taxon>Magnoliopsida</taxon>
        <taxon>eudicotyledons</taxon>
        <taxon>Gunneridae</taxon>
        <taxon>Pentapetalae</taxon>
        <taxon>asterids</taxon>
        <taxon>campanulids</taxon>
        <taxon>Asterales</taxon>
        <taxon>Asteraceae</taxon>
        <taxon>Asteroideae</taxon>
        <taxon>Anthemideae</taxon>
        <taxon>Anthemidinae</taxon>
        <taxon>Tanacetum</taxon>
    </lineage>
</organism>
<dbReference type="AlphaFoldDB" id="A0A699XEB9"/>
<comment type="caution">
    <text evidence="2">The sequence shown here is derived from an EMBL/GenBank/DDBJ whole genome shotgun (WGS) entry which is preliminary data.</text>
</comment>
<sequence length="86" mass="9538">AAGSEPDDRRHWRHWRDRQSHVRQRGSRQEPARHRQAGLSHVGLPAKPVVLGLAGAGHGTADPGGVRRWRVSAVDRRGSGRGRHPH</sequence>